<name>A0A8T1Z4I3_ARASU</name>
<dbReference type="EMBL" id="JAEFBJ010000011">
    <property type="protein sequence ID" value="KAG7553985.1"/>
    <property type="molecule type" value="Genomic_DNA"/>
</dbReference>
<protein>
    <submittedName>
        <fullName evidence="1">Uncharacterized protein</fullName>
    </submittedName>
</protein>
<comment type="caution">
    <text evidence="1">The sequence shown here is derived from an EMBL/GenBank/DDBJ whole genome shotgun (WGS) entry which is preliminary data.</text>
</comment>
<keyword evidence="2" id="KW-1185">Reference proteome</keyword>
<proteinExistence type="predicted"/>
<dbReference type="AlphaFoldDB" id="A0A8T1Z4I3"/>
<organism evidence="1 2">
    <name type="scientific">Arabidopsis suecica</name>
    <name type="common">Swedish thale-cress</name>
    <name type="synonym">Cardaminopsis suecica</name>
    <dbReference type="NCBI Taxonomy" id="45249"/>
    <lineage>
        <taxon>Eukaryota</taxon>
        <taxon>Viridiplantae</taxon>
        <taxon>Streptophyta</taxon>
        <taxon>Embryophyta</taxon>
        <taxon>Tracheophyta</taxon>
        <taxon>Spermatophyta</taxon>
        <taxon>Magnoliopsida</taxon>
        <taxon>eudicotyledons</taxon>
        <taxon>Gunneridae</taxon>
        <taxon>Pentapetalae</taxon>
        <taxon>rosids</taxon>
        <taxon>malvids</taxon>
        <taxon>Brassicales</taxon>
        <taxon>Brassicaceae</taxon>
        <taxon>Camelineae</taxon>
        <taxon>Arabidopsis</taxon>
    </lineage>
</organism>
<accession>A0A8T1Z4I3</accession>
<evidence type="ECO:0000313" key="1">
    <source>
        <dbReference type="EMBL" id="KAG7553985.1"/>
    </source>
</evidence>
<reference evidence="1 2" key="1">
    <citation type="submission" date="2020-12" db="EMBL/GenBank/DDBJ databases">
        <title>Concerted genomic and epigenomic changes stabilize Arabidopsis allopolyploids.</title>
        <authorList>
            <person name="Chen Z."/>
        </authorList>
    </citation>
    <scope>NUCLEOTIDE SEQUENCE [LARGE SCALE GENOMIC DNA]</scope>
    <source>
        <strain evidence="1">As9502</strain>
        <tissue evidence="1">Leaf</tissue>
    </source>
</reference>
<gene>
    <name evidence="1" type="ORF">ISN44_As11g002740</name>
</gene>
<evidence type="ECO:0000313" key="2">
    <source>
        <dbReference type="Proteomes" id="UP000694251"/>
    </source>
</evidence>
<sequence length="44" mass="5035">MHKSNREEITGDSILPHRQAGRFFTSIVQTWDRGASFGCKARNK</sequence>
<dbReference type="Proteomes" id="UP000694251">
    <property type="component" value="Chromosome 11"/>
</dbReference>